<keyword evidence="2" id="KW-0963">Cytoplasm</keyword>
<dbReference type="Pfam" id="PF08059">
    <property type="entry name" value="SEP"/>
    <property type="match status" value="1"/>
</dbReference>
<name>A0A3B3WZX5_9TELE</name>
<evidence type="ECO:0000256" key="9">
    <source>
        <dbReference type="ARBA" id="ARBA00081109"/>
    </source>
</evidence>
<dbReference type="PANTHER" id="PTHR23333:SF4">
    <property type="entry name" value="UBX DOMAIN-CONTAINING PROTEIN 11"/>
    <property type="match status" value="1"/>
</dbReference>
<reference evidence="12" key="2">
    <citation type="submission" date="2025-09" db="UniProtKB">
        <authorList>
            <consortium name="Ensembl"/>
        </authorList>
    </citation>
    <scope>IDENTIFICATION</scope>
</reference>
<reference evidence="12" key="1">
    <citation type="submission" date="2025-08" db="UniProtKB">
        <authorList>
            <consortium name="Ensembl"/>
        </authorList>
    </citation>
    <scope>IDENTIFICATION</scope>
</reference>
<keyword evidence="4" id="KW-0206">Cytoskeleton</keyword>
<feature type="compositionally biased region" description="Low complexity" evidence="10">
    <location>
        <begin position="148"/>
        <end position="168"/>
    </location>
</feature>
<feature type="compositionally biased region" description="Polar residues" evidence="10">
    <location>
        <begin position="169"/>
        <end position="188"/>
    </location>
</feature>
<dbReference type="GO" id="GO:0005856">
    <property type="term" value="C:cytoskeleton"/>
    <property type="evidence" value="ECO:0007669"/>
    <property type="project" value="UniProtKB-SubCell"/>
</dbReference>
<dbReference type="PANTHER" id="PTHR23333">
    <property type="entry name" value="UBX DOMAIN CONTAINING PROTEIN"/>
    <property type="match status" value="1"/>
</dbReference>
<dbReference type="InterPro" id="IPR036241">
    <property type="entry name" value="NSFL1C_SEP_dom_sf"/>
</dbReference>
<feature type="region of interest" description="Disordered" evidence="10">
    <location>
        <begin position="123"/>
        <end position="188"/>
    </location>
</feature>
<protein>
    <recommendedName>
        <fullName evidence="7">UBX domain-containing protein 11</fullName>
    </recommendedName>
    <alternativeName>
        <fullName evidence="9">Socius</fullName>
    </alternativeName>
    <alternativeName>
        <fullName evidence="8">UBX domain-containing protein 5</fullName>
    </alternativeName>
</protein>
<keyword evidence="13" id="KW-1185">Reference proteome</keyword>
<evidence type="ECO:0000313" key="12">
    <source>
        <dbReference type="Ensembl" id="ENSPMEP00000008336.1"/>
    </source>
</evidence>
<evidence type="ECO:0000256" key="4">
    <source>
        <dbReference type="ARBA" id="ARBA00023212"/>
    </source>
</evidence>
<evidence type="ECO:0000256" key="8">
    <source>
        <dbReference type="ARBA" id="ARBA00075811"/>
    </source>
</evidence>
<dbReference type="AlphaFoldDB" id="A0A3B3WZX5"/>
<evidence type="ECO:0000256" key="1">
    <source>
        <dbReference type="ARBA" id="ARBA00004245"/>
    </source>
</evidence>
<feature type="domain" description="SEP" evidence="11">
    <location>
        <begin position="53"/>
        <end position="118"/>
    </location>
</feature>
<evidence type="ECO:0000256" key="2">
    <source>
        <dbReference type="ARBA" id="ARBA00022490"/>
    </source>
</evidence>
<evidence type="ECO:0000256" key="6">
    <source>
        <dbReference type="ARBA" id="ARBA00062345"/>
    </source>
</evidence>
<proteinExistence type="predicted"/>
<dbReference type="FunFam" id="3.30.420.210:FF:000003">
    <property type="entry name" value="UBX domain protein 11"/>
    <property type="match status" value="1"/>
</dbReference>
<evidence type="ECO:0000256" key="10">
    <source>
        <dbReference type="SAM" id="MobiDB-lite"/>
    </source>
</evidence>
<evidence type="ECO:0000313" key="13">
    <source>
        <dbReference type="Proteomes" id="UP000261480"/>
    </source>
</evidence>
<keyword evidence="3" id="KW-0175">Coiled coil</keyword>
<dbReference type="SUPFAM" id="SSF102848">
    <property type="entry name" value="NSFL1 (p97 ATPase) cofactor p47, SEP domain"/>
    <property type="match status" value="1"/>
</dbReference>
<organism evidence="12 13">
    <name type="scientific">Poecilia mexicana</name>
    <dbReference type="NCBI Taxonomy" id="48701"/>
    <lineage>
        <taxon>Eukaryota</taxon>
        <taxon>Metazoa</taxon>
        <taxon>Chordata</taxon>
        <taxon>Craniata</taxon>
        <taxon>Vertebrata</taxon>
        <taxon>Euteleostomi</taxon>
        <taxon>Actinopterygii</taxon>
        <taxon>Neopterygii</taxon>
        <taxon>Teleostei</taxon>
        <taxon>Neoteleostei</taxon>
        <taxon>Acanthomorphata</taxon>
        <taxon>Ovalentaria</taxon>
        <taxon>Atherinomorphae</taxon>
        <taxon>Cyprinodontiformes</taxon>
        <taxon>Poeciliidae</taxon>
        <taxon>Poeciliinae</taxon>
        <taxon>Poecilia</taxon>
    </lineage>
</organism>
<evidence type="ECO:0000259" key="11">
    <source>
        <dbReference type="PROSITE" id="PS51399"/>
    </source>
</evidence>
<comment type="subunit">
    <text evidence="6">Interacts with GNA12, GNA13, RND1, RND2 and RND3.</text>
</comment>
<comment type="function">
    <text evidence="5">May be involved in the reorganization of actin cytoskeleton mediated by RND1, RND2 and RND3. Promotes RHOA activation mediated by GNA12 and GNA13.</text>
</comment>
<evidence type="ECO:0000256" key="7">
    <source>
        <dbReference type="ARBA" id="ARBA00073759"/>
    </source>
</evidence>
<dbReference type="Ensembl" id="ENSPMET00000002621.1">
    <property type="protein sequence ID" value="ENSPMEP00000008336.1"/>
    <property type="gene ID" value="ENSPMEG00000010088.1"/>
</dbReference>
<comment type="subcellular location">
    <subcellularLocation>
        <location evidence="1">Cytoplasm</location>
        <location evidence="1">Cytoskeleton</location>
    </subcellularLocation>
</comment>
<accession>A0A3B3WZX5</accession>
<dbReference type="GO" id="GO:0043161">
    <property type="term" value="P:proteasome-mediated ubiquitin-dependent protein catabolic process"/>
    <property type="evidence" value="ECO:0007669"/>
    <property type="project" value="TreeGrafter"/>
</dbReference>
<evidence type="ECO:0000256" key="5">
    <source>
        <dbReference type="ARBA" id="ARBA00059434"/>
    </source>
</evidence>
<dbReference type="Gene3D" id="3.30.420.210">
    <property type="entry name" value="SEP domain"/>
    <property type="match status" value="1"/>
</dbReference>
<dbReference type="Proteomes" id="UP000261480">
    <property type="component" value="Unplaced"/>
</dbReference>
<dbReference type="PROSITE" id="PS51399">
    <property type="entry name" value="SEP"/>
    <property type="match status" value="1"/>
</dbReference>
<dbReference type="InterPro" id="IPR012989">
    <property type="entry name" value="SEP_domain"/>
</dbReference>
<sequence>EDSSNSEDRLSPDGGFHMNFDLVLLRIRELNVLAGEGESFVQATGTGAKLAKRDPIQLRLYRNGIVMFDGPFRSYQEHSTQQCMQDLMDGYFPSELQQRFPDGVPFEVRLCSTFSVCKRAGVSQGIPRPDGPLPARGRTRPGWRFCFPDRSSAPAASDSARSAPGSGPTATETKSRTWTRQDPSMLND</sequence>
<dbReference type="GO" id="GO:0043130">
    <property type="term" value="F:ubiquitin binding"/>
    <property type="evidence" value="ECO:0007669"/>
    <property type="project" value="TreeGrafter"/>
</dbReference>
<evidence type="ECO:0000256" key="3">
    <source>
        <dbReference type="ARBA" id="ARBA00023054"/>
    </source>
</evidence>